<evidence type="ECO:0000256" key="1">
    <source>
        <dbReference type="ARBA" id="ARBA00022649"/>
    </source>
</evidence>
<name>A0A4R7C7D0_9HYPH</name>
<feature type="region of interest" description="Disordered" evidence="2">
    <location>
        <begin position="44"/>
        <end position="74"/>
    </location>
</feature>
<evidence type="ECO:0000313" key="3">
    <source>
        <dbReference type="EMBL" id="TDR93155.1"/>
    </source>
</evidence>
<keyword evidence="4" id="KW-1185">Reference proteome</keyword>
<keyword evidence="1" id="KW-1277">Toxin-antitoxin system</keyword>
<dbReference type="Proteomes" id="UP000295122">
    <property type="component" value="Unassembled WGS sequence"/>
</dbReference>
<evidence type="ECO:0000256" key="2">
    <source>
        <dbReference type="SAM" id="MobiDB-lite"/>
    </source>
</evidence>
<reference evidence="3 4" key="1">
    <citation type="submission" date="2019-03" db="EMBL/GenBank/DDBJ databases">
        <title>Genomic Encyclopedia of Type Strains, Phase IV (KMG-IV): sequencing the most valuable type-strain genomes for metagenomic binning, comparative biology and taxonomic classification.</title>
        <authorList>
            <person name="Goeker M."/>
        </authorList>
    </citation>
    <scope>NUCLEOTIDE SEQUENCE [LARGE SCALE GENOMIC DNA]</scope>
    <source>
        <strain evidence="3 4">DSM 25903</strain>
    </source>
</reference>
<dbReference type="InterPro" id="IPR007712">
    <property type="entry name" value="RelE/ParE_toxin"/>
</dbReference>
<evidence type="ECO:0000313" key="4">
    <source>
        <dbReference type="Proteomes" id="UP000295122"/>
    </source>
</evidence>
<accession>A0A4R7C7D0</accession>
<organism evidence="3 4">
    <name type="scientific">Enterovirga rhinocerotis</name>
    <dbReference type="NCBI Taxonomy" id="1339210"/>
    <lineage>
        <taxon>Bacteria</taxon>
        <taxon>Pseudomonadati</taxon>
        <taxon>Pseudomonadota</taxon>
        <taxon>Alphaproteobacteria</taxon>
        <taxon>Hyphomicrobiales</taxon>
        <taxon>Methylobacteriaceae</taxon>
        <taxon>Enterovirga</taxon>
    </lineage>
</organism>
<proteinExistence type="predicted"/>
<dbReference type="OrthoDB" id="7173315at2"/>
<dbReference type="Gene3D" id="3.30.2310.20">
    <property type="entry name" value="RelE-like"/>
    <property type="match status" value="1"/>
</dbReference>
<protein>
    <submittedName>
        <fullName evidence="3">Toxin ParE1/3/4</fullName>
    </submittedName>
</protein>
<dbReference type="Pfam" id="PF05016">
    <property type="entry name" value="ParE_toxin"/>
    <property type="match status" value="1"/>
</dbReference>
<sequence>MTWRLSKHAERDLAAILRESRDTFGPAQATRYAAMMARAFELAAEEPERPGSQPCPDISRSTRSLHVSLASRRRRSASHIVYYRVPAAGESTVLILRVLHERMEPNLKIRVAMDDLTRP</sequence>
<dbReference type="RefSeq" id="WP_133768180.1">
    <property type="nucleotide sequence ID" value="NZ_SNZR01000011.1"/>
</dbReference>
<comment type="caution">
    <text evidence="3">The sequence shown here is derived from an EMBL/GenBank/DDBJ whole genome shotgun (WGS) entry which is preliminary data.</text>
</comment>
<dbReference type="InterPro" id="IPR035093">
    <property type="entry name" value="RelE/ParE_toxin_dom_sf"/>
</dbReference>
<dbReference type="EMBL" id="SNZR01000011">
    <property type="protein sequence ID" value="TDR93155.1"/>
    <property type="molecule type" value="Genomic_DNA"/>
</dbReference>
<gene>
    <name evidence="3" type="ORF">EV668_0409</name>
</gene>
<dbReference type="AlphaFoldDB" id="A0A4R7C7D0"/>